<evidence type="ECO:0000256" key="1">
    <source>
        <dbReference type="SAM" id="MobiDB-lite"/>
    </source>
</evidence>
<proteinExistence type="predicted"/>
<organism evidence="2 3">
    <name type="scientific">Stylosanthes scabra</name>
    <dbReference type="NCBI Taxonomy" id="79078"/>
    <lineage>
        <taxon>Eukaryota</taxon>
        <taxon>Viridiplantae</taxon>
        <taxon>Streptophyta</taxon>
        <taxon>Embryophyta</taxon>
        <taxon>Tracheophyta</taxon>
        <taxon>Spermatophyta</taxon>
        <taxon>Magnoliopsida</taxon>
        <taxon>eudicotyledons</taxon>
        <taxon>Gunneridae</taxon>
        <taxon>Pentapetalae</taxon>
        <taxon>rosids</taxon>
        <taxon>fabids</taxon>
        <taxon>Fabales</taxon>
        <taxon>Fabaceae</taxon>
        <taxon>Papilionoideae</taxon>
        <taxon>50 kb inversion clade</taxon>
        <taxon>dalbergioids sensu lato</taxon>
        <taxon>Dalbergieae</taxon>
        <taxon>Pterocarpus clade</taxon>
        <taxon>Stylosanthes</taxon>
    </lineage>
</organism>
<keyword evidence="3" id="KW-1185">Reference proteome</keyword>
<dbReference type="Proteomes" id="UP001341840">
    <property type="component" value="Unassembled WGS sequence"/>
</dbReference>
<feature type="region of interest" description="Disordered" evidence="1">
    <location>
        <begin position="49"/>
        <end position="74"/>
    </location>
</feature>
<accession>A0ABU6TMI1</accession>
<dbReference type="EMBL" id="JASCZI010091200">
    <property type="protein sequence ID" value="MED6149441.1"/>
    <property type="molecule type" value="Genomic_DNA"/>
</dbReference>
<name>A0ABU6TMI1_9FABA</name>
<evidence type="ECO:0000313" key="3">
    <source>
        <dbReference type="Proteomes" id="UP001341840"/>
    </source>
</evidence>
<evidence type="ECO:0000313" key="2">
    <source>
        <dbReference type="EMBL" id="MED6149441.1"/>
    </source>
</evidence>
<protein>
    <submittedName>
        <fullName evidence="2">Uncharacterized protein</fullName>
    </submittedName>
</protein>
<gene>
    <name evidence="2" type="ORF">PIB30_062410</name>
</gene>
<comment type="caution">
    <text evidence="2">The sequence shown here is derived from an EMBL/GenBank/DDBJ whole genome shotgun (WGS) entry which is preliminary data.</text>
</comment>
<reference evidence="2 3" key="1">
    <citation type="journal article" date="2023" name="Plants (Basel)">
        <title>Bridging the Gap: Combining Genomics and Transcriptomics Approaches to Understand Stylosanthes scabra, an Orphan Legume from the Brazilian Caatinga.</title>
        <authorList>
            <person name="Ferreira-Neto J.R.C."/>
            <person name="da Silva M.D."/>
            <person name="Binneck E."/>
            <person name="de Melo N.F."/>
            <person name="da Silva R.H."/>
            <person name="de Melo A.L.T.M."/>
            <person name="Pandolfi V."/>
            <person name="Bustamante F.O."/>
            <person name="Brasileiro-Vidal A.C."/>
            <person name="Benko-Iseppon A.M."/>
        </authorList>
    </citation>
    <scope>NUCLEOTIDE SEQUENCE [LARGE SCALE GENOMIC DNA]</scope>
    <source>
        <tissue evidence="2">Leaves</tissue>
    </source>
</reference>
<sequence length="112" mass="11981">MASSFLLFPSTQTLQSLKPSLPSPALSPYSSSSISLPYSHAPLPMLFTSKLTGPSPTDPLGLTRRHNLSARASTSQYSPTVVENLADVTIFTAAGDPIAFRDLWDPNEDSSN</sequence>